<comment type="similarity">
    <text evidence="1">Belongs to the sigma-70 factor family.</text>
</comment>
<dbReference type="InterPro" id="IPR000943">
    <property type="entry name" value="RNA_pol_sigma70"/>
</dbReference>
<dbReference type="PROSITE" id="PS00715">
    <property type="entry name" value="SIGMA70_1"/>
    <property type="match status" value="1"/>
</dbReference>
<dbReference type="NCBIfam" id="TIGR02937">
    <property type="entry name" value="sigma70-ECF"/>
    <property type="match status" value="1"/>
</dbReference>
<evidence type="ECO:0000256" key="4">
    <source>
        <dbReference type="ARBA" id="ARBA00023125"/>
    </source>
</evidence>
<evidence type="ECO:0000259" key="7">
    <source>
        <dbReference type="PROSITE" id="PS00715"/>
    </source>
</evidence>
<keyword evidence="4" id="KW-0238">DNA-binding</keyword>
<dbReference type="InterPro" id="IPR009042">
    <property type="entry name" value="RNA_pol_sigma70_r1_2"/>
</dbReference>
<dbReference type="InterPro" id="IPR007630">
    <property type="entry name" value="RNA_pol_sigma70_r4"/>
</dbReference>
<organism evidence="8 9">
    <name type="scientific">Desulfosalsimonas propionicica</name>
    <dbReference type="NCBI Taxonomy" id="332175"/>
    <lineage>
        <taxon>Bacteria</taxon>
        <taxon>Pseudomonadati</taxon>
        <taxon>Thermodesulfobacteriota</taxon>
        <taxon>Desulfobacteria</taxon>
        <taxon>Desulfobacterales</taxon>
        <taxon>Desulfosalsimonadaceae</taxon>
        <taxon>Desulfosalsimonas</taxon>
    </lineage>
</organism>
<dbReference type="RefSeq" id="WP_220128392.1">
    <property type="nucleotide sequence ID" value="NZ_JACDUS010000008.1"/>
</dbReference>
<dbReference type="Pfam" id="PF04545">
    <property type="entry name" value="Sigma70_r4"/>
    <property type="match status" value="1"/>
</dbReference>
<comment type="caution">
    <text evidence="8">The sequence shown here is derived from an EMBL/GenBank/DDBJ whole genome shotgun (WGS) entry which is preliminary data.</text>
</comment>
<dbReference type="InterPro" id="IPR013324">
    <property type="entry name" value="RNA_pol_sigma_r3/r4-like"/>
</dbReference>
<dbReference type="GO" id="GO:0006352">
    <property type="term" value="P:DNA-templated transcription initiation"/>
    <property type="evidence" value="ECO:0007669"/>
    <property type="project" value="InterPro"/>
</dbReference>
<dbReference type="InterPro" id="IPR007627">
    <property type="entry name" value="RNA_pol_sigma70_r2"/>
</dbReference>
<keyword evidence="5" id="KW-0804">Transcription</keyword>
<dbReference type="Pfam" id="PF00140">
    <property type="entry name" value="Sigma70_r1_2"/>
    <property type="match status" value="1"/>
</dbReference>
<dbReference type="Gene3D" id="1.20.140.160">
    <property type="match status" value="1"/>
</dbReference>
<evidence type="ECO:0000313" key="8">
    <source>
        <dbReference type="EMBL" id="MBA2882329.1"/>
    </source>
</evidence>
<dbReference type="InterPro" id="IPR013325">
    <property type="entry name" value="RNA_pol_sigma_r2"/>
</dbReference>
<dbReference type="EMBL" id="JACDUS010000008">
    <property type="protein sequence ID" value="MBA2882329.1"/>
    <property type="molecule type" value="Genomic_DNA"/>
</dbReference>
<feature type="domain" description="RNA polymerase sigma-70" evidence="7">
    <location>
        <begin position="111"/>
        <end position="124"/>
    </location>
</feature>
<dbReference type="PRINTS" id="PR00046">
    <property type="entry name" value="SIGMA70FCT"/>
</dbReference>
<dbReference type="Proteomes" id="UP000525298">
    <property type="component" value="Unassembled WGS sequence"/>
</dbReference>
<evidence type="ECO:0000313" key="9">
    <source>
        <dbReference type="Proteomes" id="UP000525298"/>
    </source>
</evidence>
<evidence type="ECO:0000256" key="5">
    <source>
        <dbReference type="ARBA" id="ARBA00023163"/>
    </source>
</evidence>
<keyword evidence="3" id="KW-0731">Sigma factor</keyword>
<dbReference type="PANTHER" id="PTHR30376:SF3">
    <property type="entry name" value="RNA POLYMERASE SIGMA FACTOR RPOH"/>
    <property type="match status" value="1"/>
</dbReference>
<evidence type="ECO:0000256" key="2">
    <source>
        <dbReference type="ARBA" id="ARBA00023015"/>
    </source>
</evidence>
<dbReference type="SUPFAM" id="SSF88659">
    <property type="entry name" value="Sigma3 and sigma4 domains of RNA polymerase sigma factors"/>
    <property type="match status" value="1"/>
</dbReference>
<dbReference type="AlphaFoldDB" id="A0A7W0CAS9"/>
<dbReference type="SUPFAM" id="SSF88946">
    <property type="entry name" value="Sigma2 domain of RNA polymerase sigma factors"/>
    <property type="match status" value="1"/>
</dbReference>
<evidence type="ECO:0000256" key="6">
    <source>
        <dbReference type="SAM" id="MobiDB-lite"/>
    </source>
</evidence>
<keyword evidence="2" id="KW-0805">Transcription regulation</keyword>
<gene>
    <name evidence="8" type="ORF">HNR65_002671</name>
</gene>
<dbReference type="InterPro" id="IPR014284">
    <property type="entry name" value="RNA_pol_sigma-70_dom"/>
</dbReference>
<name>A0A7W0CAS9_9BACT</name>
<dbReference type="Pfam" id="PF04542">
    <property type="entry name" value="Sigma70_r2"/>
    <property type="match status" value="1"/>
</dbReference>
<feature type="region of interest" description="Disordered" evidence="6">
    <location>
        <begin position="1"/>
        <end position="21"/>
    </location>
</feature>
<dbReference type="Gene3D" id="1.10.601.10">
    <property type="entry name" value="RNA Polymerase Primary Sigma Factor"/>
    <property type="match status" value="1"/>
</dbReference>
<evidence type="ECO:0000256" key="3">
    <source>
        <dbReference type="ARBA" id="ARBA00023082"/>
    </source>
</evidence>
<dbReference type="PANTHER" id="PTHR30376">
    <property type="entry name" value="SIGMA FACTOR RPOH HEAT SHOCK RELATED"/>
    <property type="match status" value="1"/>
</dbReference>
<dbReference type="InterPro" id="IPR050813">
    <property type="entry name" value="Sigma-70_Factor"/>
</dbReference>
<evidence type="ECO:0000256" key="1">
    <source>
        <dbReference type="ARBA" id="ARBA00007788"/>
    </source>
</evidence>
<dbReference type="GO" id="GO:0003677">
    <property type="term" value="F:DNA binding"/>
    <property type="evidence" value="ECO:0007669"/>
    <property type="project" value="UniProtKB-KW"/>
</dbReference>
<dbReference type="GO" id="GO:0016987">
    <property type="term" value="F:sigma factor activity"/>
    <property type="evidence" value="ECO:0007669"/>
    <property type="project" value="UniProtKB-KW"/>
</dbReference>
<accession>A0A7W0CAS9</accession>
<proteinExistence type="inferred from homology"/>
<protein>
    <submittedName>
        <fullName evidence="8">RNA polymerase sigma-32 factor</fullName>
    </submittedName>
</protein>
<sequence length="331" mass="39260">MFHDPAYSPAAPSRNSHSEPLYADIEQTVEARKAAEKKFKSGRRKFDPVQQYMADIRTHGLITRDQERYLAARVQDHDDDQAAYELVVSNLRLVVKIALKFQRFWNRNLLDLIQEGNVGLMQAVRKYDPNRNVKFSYYASFWIKAYILKYMQDNWRMVKVVTTEGQRKLFYKLKQERRKLSAMGIDADSKRLSQRCGVEEKDIVDMDQRLLNRDISLDAPLNEDSDTDWVDFLRVDEDKSIEEEVSERQIDCMVNHKVLEFREKIPFREREILDLRIYSDSPMTLQSLGDRLGLSRERVRQLEKQIMEELRHYLSNEIRDFEEYAAFARVA</sequence>
<reference evidence="8 9" key="1">
    <citation type="submission" date="2020-07" db="EMBL/GenBank/DDBJ databases">
        <title>Genomic Encyclopedia of Type Strains, Phase IV (KMG-IV): sequencing the most valuable type-strain genomes for metagenomic binning, comparative biology and taxonomic classification.</title>
        <authorList>
            <person name="Goeker M."/>
        </authorList>
    </citation>
    <scope>NUCLEOTIDE SEQUENCE [LARGE SCALE GENOMIC DNA]</scope>
    <source>
        <strain evidence="8 9">DSM 17721</strain>
    </source>
</reference>
<keyword evidence="9" id="KW-1185">Reference proteome</keyword>